<protein>
    <submittedName>
        <fullName evidence="1">Uncharacterized protein</fullName>
    </submittedName>
</protein>
<evidence type="ECO:0000313" key="2">
    <source>
        <dbReference type="Proteomes" id="UP001596044"/>
    </source>
</evidence>
<accession>A0ABW0KKA4</accession>
<dbReference type="Proteomes" id="UP001596044">
    <property type="component" value="Unassembled WGS sequence"/>
</dbReference>
<comment type="caution">
    <text evidence="1">The sequence shown here is derived from an EMBL/GenBank/DDBJ whole genome shotgun (WGS) entry which is preliminary data.</text>
</comment>
<organism evidence="1 2">
    <name type="scientific">Paenibacillus aestuarii</name>
    <dbReference type="NCBI Taxonomy" id="516965"/>
    <lineage>
        <taxon>Bacteria</taxon>
        <taxon>Bacillati</taxon>
        <taxon>Bacillota</taxon>
        <taxon>Bacilli</taxon>
        <taxon>Bacillales</taxon>
        <taxon>Paenibacillaceae</taxon>
        <taxon>Paenibacillus</taxon>
    </lineage>
</organism>
<proteinExistence type="predicted"/>
<dbReference type="EMBL" id="JBHSMJ010000065">
    <property type="protein sequence ID" value="MFC5453016.1"/>
    <property type="molecule type" value="Genomic_DNA"/>
</dbReference>
<name>A0ABW0KKA4_9BACL</name>
<gene>
    <name evidence="1" type="ORF">ACFPOG_32910</name>
</gene>
<reference evidence="2" key="1">
    <citation type="journal article" date="2019" name="Int. J. Syst. Evol. Microbiol.">
        <title>The Global Catalogue of Microorganisms (GCM) 10K type strain sequencing project: providing services to taxonomists for standard genome sequencing and annotation.</title>
        <authorList>
            <consortium name="The Broad Institute Genomics Platform"/>
            <consortium name="The Broad Institute Genome Sequencing Center for Infectious Disease"/>
            <person name="Wu L."/>
            <person name="Ma J."/>
        </authorList>
    </citation>
    <scope>NUCLEOTIDE SEQUENCE [LARGE SCALE GENOMIC DNA]</scope>
    <source>
        <strain evidence="2">KACC 11904</strain>
    </source>
</reference>
<evidence type="ECO:0000313" key="1">
    <source>
        <dbReference type="EMBL" id="MFC5453016.1"/>
    </source>
</evidence>
<dbReference type="RefSeq" id="WP_270879272.1">
    <property type="nucleotide sequence ID" value="NZ_JAQFVF010000023.1"/>
</dbReference>
<keyword evidence="2" id="KW-1185">Reference proteome</keyword>
<sequence>MMKYGAEPQEHRFTLSLLEKETRGQWLDIFLGIHPEAGQALPEELQDPSVLVICNQVGDIIQIVLLDEGCDCEYQFTGMEKDQIERFVQPLLA</sequence>